<comment type="caution">
    <text evidence="1">The sequence shown here is derived from an EMBL/GenBank/DDBJ whole genome shotgun (WGS) entry which is preliminary data.</text>
</comment>
<dbReference type="Proteomes" id="UP000834503">
    <property type="component" value="Unassembled WGS sequence"/>
</dbReference>
<evidence type="ECO:0000313" key="3">
    <source>
        <dbReference type="Proteomes" id="UP000834503"/>
    </source>
</evidence>
<gene>
    <name evidence="1" type="ORF">GHA_04536</name>
    <name evidence="2" type="ORF">TML_06032</name>
</gene>
<organism evidence="1 3">
    <name type="scientific">Citrobacter werkmanii</name>
    <dbReference type="NCBI Taxonomy" id="67827"/>
    <lineage>
        <taxon>Bacteria</taxon>
        <taxon>Pseudomonadati</taxon>
        <taxon>Pseudomonadota</taxon>
        <taxon>Gammaproteobacteria</taxon>
        <taxon>Enterobacterales</taxon>
        <taxon>Enterobacteriaceae</taxon>
        <taxon>Citrobacter</taxon>
        <taxon>Citrobacter freundii complex</taxon>
    </lineage>
</organism>
<dbReference type="EMBL" id="CAIIUA010000005">
    <property type="protein sequence ID" value="CAC9266738.1"/>
    <property type="molecule type" value="Genomic_DNA"/>
</dbReference>
<dbReference type="AlphaFoldDB" id="A0A9N8CUR8"/>
<evidence type="ECO:0000313" key="1">
    <source>
        <dbReference type="EMBL" id="CAB5590675.1"/>
    </source>
</evidence>
<reference evidence="1" key="1">
    <citation type="submission" date="2020-05" db="EMBL/GenBank/DDBJ databases">
        <authorList>
            <person name="Delgado-Blas J."/>
        </authorList>
    </citation>
    <scope>NUCLEOTIDE SEQUENCE</scope>
    <source>
        <strain evidence="1">BB1459</strain>
        <strain evidence="2">BB1480</strain>
    </source>
</reference>
<accession>A0A9N8CUR8</accession>
<dbReference type="EMBL" id="CAHPQX010000026">
    <property type="protein sequence ID" value="CAB5590675.1"/>
    <property type="molecule type" value="Genomic_DNA"/>
</dbReference>
<keyword evidence="4" id="KW-1185">Reference proteome</keyword>
<name>A0A9N8CUR8_9ENTR</name>
<protein>
    <submittedName>
        <fullName evidence="1">Uncharacterized protein</fullName>
    </submittedName>
</protein>
<sequence length="113" mass="12931">MSISRLDDRNVSDPIIRAYMHQAVVAKCNSYDSDLIPHDITQDEIYRPDLIAQRVWGTDELRWVITRVCGQEDESEALPVGKALFLPELAWIREQINIYSTSLPELDGTIQSN</sequence>
<proteinExistence type="predicted"/>
<evidence type="ECO:0000313" key="2">
    <source>
        <dbReference type="EMBL" id="CAC9266738.1"/>
    </source>
</evidence>
<dbReference type="RefSeq" id="WP_071667171.1">
    <property type="nucleotide sequence ID" value="NZ_CAHPQT010000019.1"/>
</dbReference>
<evidence type="ECO:0000313" key="4">
    <source>
        <dbReference type="Proteomes" id="UP000837205"/>
    </source>
</evidence>
<dbReference type="Proteomes" id="UP000837205">
    <property type="component" value="Unassembled WGS sequence"/>
</dbReference>